<evidence type="ECO:0000259" key="2">
    <source>
        <dbReference type="Pfam" id="PF12552"/>
    </source>
</evidence>
<feature type="domain" description="DUF4378" evidence="3">
    <location>
        <begin position="706"/>
        <end position="865"/>
    </location>
</feature>
<reference evidence="4 5" key="1">
    <citation type="journal article" date="2019" name="Plant Biotechnol. J.">
        <title>The red bayberry genome and genetic basis of sex determination.</title>
        <authorList>
            <person name="Jia H.M."/>
            <person name="Jia H.J."/>
            <person name="Cai Q.L."/>
            <person name="Wang Y."/>
            <person name="Zhao H.B."/>
            <person name="Yang W.F."/>
            <person name="Wang G.Y."/>
            <person name="Li Y.H."/>
            <person name="Zhan D.L."/>
            <person name="Shen Y.T."/>
            <person name="Niu Q.F."/>
            <person name="Chang L."/>
            <person name="Qiu J."/>
            <person name="Zhao L."/>
            <person name="Xie H.B."/>
            <person name="Fu W.Y."/>
            <person name="Jin J."/>
            <person name="Li X.W."/>
            <person name="Jiao Y."/>
            <person name="Zhou C.C."/>
            <person name="Tu T."/>
            <person name="Chai C.Y."/>
            <person name="Gao J.L."/>
            <person name="Fan L.J."/>
            <person name="van de Weg E."/>
            <person name="Wang J.Y."/>
            <person name="Gao Z.S."/>
        </authorList>
    </citation>
    <scope>NUCLEOTIDE SEQUENCE [LARGE SCALE GENOMIC DNA]</scope>
    <source>
        <tissue evidence="4">Leaves</tissue>
    </source>
</reference>
<accession>A0A6A1WFU7</accession>
<dbReference type="AlphaFoldDB" id="A0A6A1WFU7"/>
<proteinExistence type="predicted"/>
<dbReference type="EMBL" id="RXIC02000020">
    <property type="protein sequence ID" value="KAB1224104.1"/>
    <property type="molecule type" value="Genomic_DNA"/>
</dbReference>
<dbReference type="Pfam" id="PF14309">
    <property type="entry name" value="DUF4378"/>
    <property type="match status" value="1"/>
</dbReference>
<organism evidence="4 5">
    <name type="scientific">Morella rubra</name>
    <name type="common">Chinese bayberry</name>
    <dbReference type="NCBI Taxonomy" id="262757"/>
    <lineage>
        <taxon>Eukaryota</taxon>
        <taxon>Viridiplantae</taxon>
        <taxon>Streptophyta</taxon>
        <taxon>Embryophyta</taxon>
        <taxon>Tracheophyta</taxon>
        <taxon>Spermatophyta</taxon>
        <taxon>Magnoliopsida</taxon>
        <taxon>eudicotyledons</taxon>
        <taxon>Gunneridae</taxon>
        <taxon>Pentapetalae</taxon>
        <taxon>rosids</taxon>
        <taxon>fabids</taxon>
        <taxon>Fagales</taxon>
        <taxon>Myricaceae</taxon>
        <taxon>Morella</taxon>
    </lineage>
</organism>
<dbReference type="InterPro" id="IPR022212">
    <property type="entry name" value="DUF3741"/>
</dbReference>
<evidence type="ECO:0000259" key="3">
    <source>
        <dbReference type="Pfam" id="PF14309"/>
    </source>
</evidence>
<keyword evidence="5" id="KW-1185">Reference proteome</keyword>
<evidence type="ECO:0000313" key="4">
    <source>
        <dbReference type="EMBL" id="KAB1224104.1"/>
    </source>
</evidence>
<dbReference type="InterPro" id="IPR025486">
    <property type="entry name" value="DUF4378"/>
</dbReference>
<feature type="domain" description="DUF3741" evidence="2">
    <location>
        <begin position="200"/>
        <end position="243"/>
    </location>
</feature>
<sequence length="869" mass="97227">MAVDKHQHFVVPHDSPPRGVGNLENDDTNACTNEKVERQNFAEMDHFMLGEKMTRSIPAPKSSFSAQIKAFISEEMSKKKGQHHRSSSYPLRSRLMRSDSIHHLGASHMDPLADIVLDNGSPGTAELNHEYSSATSTLDSLPLFSCEDPVTSNKGYEVCGTMSMGEYMEDNQIDEYREQPMENQTLFEEKSENLKQNISEQKSTDVKELNADASLHRKEFLNALDIIKVNSDLLVKILQDPGSSFARHYHNQQPYSAKMGLTKCESFPSPGSSGERVSESTKQKHMQGQIFYHAKEKGTLQIGSRSQKLVEFRYSGDFVEQSKPSKAEYKADGIPKSKEKTVVRNRFKNLREKIKHVIQESRKVGHRIAMDAVLHTIPHGHEVSNEWKQEIVSQLKDPEINGVGKGFPRSSGEGDYSVASVIKGRRSHMKRTSSLNDLVDRYCQLYDTSFKRESECRTFKRLKLRSAEASSPSGNASEYLSRVLSLSDIESYIYHSRNSSQAFSSELVTRTGVDGSLSIGGSSDEEKSLRLSMDWENQWQLDTPVVSKIEDKQVKVEEICSVTGDELGSTIVAVNEENGKGVFVDVFLNLTAGDSASLNEDIEEDTGRIKGPIATPEEVIPVSLPDSNFLKDTASPEQFSIAEDSEEVKVGQPGRVVDWAMQHGDFGMDTSKVAVEGVEHDEVESFNNLSDNEILCLQVDAKDKAEFDYVKGILEFSGFRGNKSAGTWHSDDQPVDPLVYKEVEGCLLLDPDCRGNGGGNCNHLLLFDLINEVLVEMFGRSFSYCPMPLSSLSHIRPMPAGHLVLKSVWTLVSQYLSSREDEDQSLDHIVSRDLAKNNGWMNLQFHTECVGLELDDLIFDDLLEEVFWA</sequence>
<dbReference type="Proteomes" id="UP000516437">
    <property type="component" value="Chromosome 2"/>
</dbReference>
<evidence type="ECO:0000313" key="5">
    <source>
        <dbReference type="Proteomes" id="UP000516437"/>
    </source>
</evidence>
<name>A0A6A1WFU7_9ROSI</name>
<dbReference type="PANTHER" id="PTHR47071:SF9">
    <property type="entry name" value="TRM32-LIKE PROTEIN (DUF3741)"/>
    <property type="match status" value="1"/>
</dbReference>
<dbReference type="PANTHER" id="PTHR47071">
    <property type="entry name" value="PROTEIN TRM32"/>
    <property type="match status" value="1"/>
</dbReference>
<dbReference type="OrthoDB" id="758104at2759"/>
<evidence type="ECO:0000256" key="1">
    <source>
        <dbReference type="SAM" id="MobiDB-lite"/>
    </source>
</evidence>
<gene>
    <name evidence="4" type="ORF">CJ030_MR2G023214</name>
</gene>
<protein>
    <submittedName>
        <fullName evidence="4">Protein TRM32</fullName>
    </submittedName>
</protein>
<dbReference type="Pfam" id="PF12552">
    <property type="entry name" value="DUF3741"/>
    <property type="match status" value="1"/>
</dbReference>
<dbReference type="InterPro" id="IPR044257">
    <property type="entry name" value="TRM32-like"/>
</dbReference>
<feature type="region of interest" description="Disordered" evidence="1">
    <location>
        <begin position="1"/>
        <end position="25"/>
    </location>
</feature>
<comment type="caution">
    <text evidence="4">The sequence shown here is derived from an EMBL/GenBank/DDBJ whole genome shotgun (WGS) entry which is preliminary data.</text>
</comment>